<dbReference type="RefSeq" id="WP_109607890.1">
    <property type="nucleotide sequence ID" value="NZ_QGHA01000003.1"/>
</dbReference>
<protein>
    <recommendedName>
        <fullName evidence="3">Glycosyl hydrolase family 36</fullName>
    </recommendedName>
</protein>
<name>A0A316HD47_9SPHI</name>
<proteinExistence type="predicted"/>
<dbReference type="Proteomes" id="UP000245678">
    <property type="component" value="Unassembled WGS sequence"/>
</dbReference>
<evidence type="ECO:0000313" key="1">
    <source>
        <dbReference type="EMBL" id="PWK78337.1"/>
    </source>
</evidence>
<gene>
    <name evidence="1" type="ORF">LX99_02179</name>
</gene>
<evidence type="ECO:0008006" key="3">
    <source>
        <dbReference type="Google" id="ProtNLM"/>
    </source>
</evidence>
<keyword evidence="2" id="KW-1185">Reference proteome</keyword>
<dbReference type="Gene3D" id="1.50.10.10">
    <property type="match status" value="1"/>
</dbReference>
<dbReference type="GO" id="GO:0005975">
    <property type="term" value="P:carbohydrate metabolic process"/>
    <property type="evidence" value="ECO:0007669"/>
    <property type="project" value="InterPro"/>
</dbReference>
<dbReference type="AlphaFoldDB" id="A0A316HD47"/>
<dbReference type="EMBL" id="QGHA01000003">
    <property type="protein sequence ID" value="PWK78337.1"/>
    <property type="molecule type" value="Genomic_DNA"/>
</dbReference>
<evidence type="ECO:0000313" key="2">
    <source>
        <dbReference type="Proteomes" id="UP000245678"/>
    </source>
</evidence>
<accession>A0A316HD47</accession>
<comment type="caution">
    <text evidence="1">The sequence shown here is derived from an EMBL/GenBank/DDBJ whole genome shotgun (WGS) entry which is preliminary data.</text>
</comment>
<sequence length="435" mass="49221">MLSARKLQLTLGVLSFLYGGVVKAQSRSDQRLAYLIMNDHRMDTIQKRALALLNGFSAGTSYNEVWIRDFNTFINGAIKVQGGEKVKEMLLLFFRMQGSGGDIVDGLVDTARAHVGYNYRYSKSLPGWAAHKNTVETDQESSLIQAVKKYIDVTGDRAILSDQIDGRTVIARMEDALNYIVNERWSARYGLVKGATTIDWGDVQPENGWGVNINKKTKWAIDVYDNAMFAKAVYDFIAMMPGNYKPFRNWSALAARLKASVRRYLWDSDRQKYIPHLFLGNQPFSGKFDERRRIYTGGSICAIIAGFNTPAEVKEINRQMLAAAAHEKFATIGITVYPPYPKDEYPNMPPYVYQNAGDWTWFGGRVVGALLPYKLVNDAYNDLQPMLQRTIDHQGFYEWYDVQNGTPKGSGDFRGEAGVLYDAIVLLREWALVNK</sequence>
<dbReference type="InterPro" id="IPR008928">
    <property type="entry name" value="6-hairpin_glycosidase_sf"/>
</dbReference>
<reference evidence="1 2" key="1">
    <citation type="submission" date="2018-05" db="EMBL/GenBank/DDBJ databases">
        <title>Genomic Encyclopedia of Archaeal and Bacterial Type Strains, Phase II (KMG-II): from individual species to whole genera.</title>
        <authorList>
            <person name="Goeker M."/>
        </authorList>
    </citation>
    <scope>NUCLEOTIDE SEQUENCE [LARGE SCALE GENOMIC DNA]</scope>
    <source>
        <strain evidence="1 2">DSM 19975</strain>
    </source>
</reference>
<dbReference type="SUPFAM" id="SSF48208">
    <property type="entry name" value="Six-hairpin glycosidases"/>
    <property type="match status" value="1"/>
</dbReference>
<dbReference type="InterPro" id="IPR012341">
    <property type="entry name" value="6hp_glycosidase-like_sf"/>
</dbReference>
<organism evidence="1 2">
    <name type="scientific">Mucilaginibacter oryzae</name>
    <dbReference type="NCBI Taxonomy" id="468058"/>
    <lineage>
        <taxon>Bacteria</taxon>
        <taxon>Pseudomonadati</taxon>
        <taxon>Bacteroidota</taxon>
        <taxon>Sphingobacteriia</taxon>
        <taxon>Sphingobacteriales</taxon>
        <taxon>Sphingobacteriaceae</taxon>
        <taxon>Mucilaginibacter</taxon>
    </lineage>
</organism>